<dbReference type="HOGENOM" id="CLU_066192_5_4_9"/>
<dbReference type="GO" id="GO:0003677">
    <property type="term" value="F:DNA binding"/>
    <property type="evidence" value="ECO:0007669"/>
    <property type="project" value="UniProtKB-KW"/>
</dbReference>
<name>C0CVV5_9FIRM</name>
<sequence>MVHFRYGGGVVILSIGLRLKEARKARGMSQELLAEKIGASRGVVTNIEHDKVLEPQPLVVNAICDVLKINRQWLLRGDGPMDESGEAGRSAKVLSEIYTSVKELSGEEQQFILDMIQTYIRHRRG</sequence>
<keyword evidence="2" id="KW-0238">DNA-binding</keyword>
<reference evidence="2 3" key="2">
    <citation type="submission" date="2009-02" db="EMBL/GenBank/DDBJ databases">
        <title>Draft genome sequence of Clostridium asparagiforme (DSM 15981).</title>
        <authorList>
            <person name="Sudarsanam P."/>
            <person name="Ley R."/>
            <person name="Guruge J."/>
            <person name="Turnbaugh P.J."/>
            <person name="Mahowald M."/>
            <person name="Liep D."/>
            <person name="Gordon J."/>
        </authorList>
    </citation>
    <scope>NUCLEOTIDE SEQUENCE [LARGE SCALE GENOMIC DNA]</scope>
    <source>
        <strain evidence="2 3">DSM 15981</strain>
    </source>
</reference>
<dbReference type="Pfam" id="PF12844">
    <property type="entry name" value="HTH_19"/>
    <property type="match status" value="1"/>
</dbReference>
<dbReference type="SUPFAM" id="SSF47413">
    <property type="entry name" value="lambda repressor-like DNA-binding domains"/>
    <property type="match status" value="1"/>
</dbReference>
<evidence type="ECO:0000313" key="3">
    <source>
        <dbReference type="Proteomes" id="UP000004756"/>
    </source>
</evidence>
<dbReference type="CDD" id="cd00093">
    <property type="entry name" value="HTH_XRE"/>
    <property type="match status" value="1"/>
</dbReference>
<dbReference type="SMART" id="SM00530">
    <property type="entry name" value="HTH_XRE"/>
    <property type="match status" value="1"/>
</dbReference>
<proteinExistence type="predicted"/>
<dbReference type="InterPro" id="IPR010982">
    <property type="entry name" value="Lambda_DNA-bd_dom_sf"/>
</dbReference>
<comment type="caution">
    <text evidence="2">The sequence shown here is derived from an EMBL/GenBank/DDBJ whole genome shotgun (WGS) entry which is preliminary data.</text>
</comment>
<protein>
    <submittedName>
        <fullName evidence="2">DNA-binding helix-turn-helix protein</fullName>
    </submittedName>
</protein>
<dbReference type="Proteomes" id="UP000004756">
    <property type="component" value="Unassembled WGS sequence"/>
</dbReference>
<gene>
    <name evidence="2" type="ORF">CLOSTASPAR_01109</name>
</gene>
<accession>C0CVV5</accession>
<organism evidence="2 3">
    <name type="scientific">[Clostridium] asparagiforme DSM 15981</name>
    <dbReference type="NCBI Taxonomy" id="518636"/>
    <lineage>
        <taxon>Bacteria</taxon>
        <taxon>Bacillati</taxon>
        <taxon>Bacillota</taxon>
        <taxon>Clostridia</taxon>
        <taxon>Lachnospirales</taxon>
        <taxon>Lachnospiraceae</taxon>
        <taxon>Enterocloster</taxon>
    </lineage>
</organism>
<dbReference type="InterPro" id="IPR001387">
    <property type="entry name" value="Cro/C1-type_HTH"/>
</dbReference>
<dbReference type="PROSITE" id="PS50943">
    <property type="entry name" value="HTH_CROC1"/>
    <property type="match status" value="1"/>
</dbReference>
<keyword evidence="3" id="KW-1185">Reference proteome</keyword>
<evidence type="ECO:0000313" key="2">
    <source>
        <dbReference type="EMBL" id="EEG56782.1"/>
    </source>
</evidence>
<dbReference type="AlphaFoldDB" id="C0CVV5"/>
<reference evidence="2 3" key="1">
    <citation type="submission" date="2009-01" db="EMBL/GenBank/DDBJ databases">
        <authorList>
            <person name="Fulton L."/>
            <person name="Clifton S."/>
            <person name="Fulton B."/>
            <person name="Xu J."/>
            <person name="Minx P."/>
            <person name="Pepin K.H."/>
            <person name="Johnson M."/>
            <person name="Bhonagiri V."/>
            <person name="Nash W.E."/>
            <person name="Mardis E.R."/>
            <person name="Wilson R.K."/>
        </authorList>
    </citation>
    <scope>NUCLEOTIDE SEQUENCE [LARGE SCALE GENOMIC DNA]</scope>
    <source>
        <strain evidence="2 3">DSM 15981</strain>
    </source>
</reference>
<feature type="domain" description="HTH cro/C1-type" evidence="1">
    <location>
        <begin position="19"/>
        <end position="74"/>
    </location>
</feature>
<evidence type="ECO:0000259" key="1">
    <source>
        <dbReference type="PROSITE" id="PS50943"/>
    </source>
</evidence>
<dbReference type="EMBL" id="ACCJ01000050">
    <property type="protein sequence ID" value="EEG56782.1"/>
    <property type="molecule type" value="Genomic_DNA"/>
</dbReference>
<dbReference type="Gene3D" id="1.10.260.40">
    <property type="entry name" value="lambda repressor-like DNA-binding domains"/>
    <property type="match status" value="1"/>
</dbReference>